<evidence type="ECO:0000313" key="7">
    <source>
        <dbReference type="Proteomes" id="UP000294850"/>
    </source>
</evidence>
<gene>
    <name evidence="6" type="ORF">E0F88_16700</name>
</gene>
<dbReference type="EMBL" id="SMFL01000005">
    <property type="protein sequence ID" value="TDE14821.1"/>
    <property type="molecule type" value="Genomic_DNA"/>
</dbReference>
<dbReference type="InterPro" id="IPR036249">
    <property type="entry name" value="Thioredoxin-like_sf"/>
</dbReference>
<feature type="domain" description="Thioredoxin" evidence="5">
    <location>
        <begin position="339"/>
        <end position="485"/>
    </location>
</feature>
<dbReference type="CDD" id="cd02966">
    <property type="entry name" value="TlpA_like_family"/>
    <property type="match status" value="1"/>
</dbReference>
<dbReference type="InterPro" id="IPR050553">
    <property type="entry name" value="Thioredoxin_ResA/DsbE_sf"/>
</dbReference>
<dbReference type="PROSITE" id="PS51352">
    <property type="entry name" value="THIOREDOXIN_2"/>
    <property type="match status" value="1"/>
</dbReference>
<dbReference type="GO" id="GO:0016491">
    <property type="term" value="F:oxidoreductase activity"/>
    <property type="evidence" value="ECO:0007669"/>
    <property type="project" value="InterPro"/>
</dbReference>
<dbReference type="GO" id="GO:0017004">
    <property type="term" value="P:cytochrome complex assembly"/>
    <property type="evidence" value="ECO:0007669"/>
    <property type="project" value="UniProtKB-KW"/>
</dbReference>
<dbReference type="Proteomes" id="UP000294850">
    <property type="component" value="Unassembled WGS sequence"/>
</dbReference>
<accession>A0A4R5DRY6</accession>
<dbReference type="InterPro" id="IPR013766">
    <property type="entry name" value="Thioredoxin_domain"/>
</dbReference>
<evidence type="ECO:0000259" key="5">
    <source>
        <dbReference type="PROSITE" id="PS51352"/>
    </source>
</evidence>
<dbReference type="SUPFAM" id="SSF52833">
    <property type="entry name" value="Thioredoxin-like"/>
    <property type="match status" value="1"/>
</dbReference>
<dbReference type="GO" id="GO:0030313">
    <property type="term" value="C:cell envelope"/>
    <property type="evidence" value="ECO:0007669"/>
    <property type="project" value="UniProtKB-SubCell"/>
</dbReference>
<keyword evidence="7" id="KW-1185">Reference proteome</keyword>
<name>A0A4R5DRY6_9BACT</name>
<dbReference type="RefSeq" id="WP_131959405.1">
    <property type="nucleotide sequence ID" value="NZ_SMFL01000005.1"/>
</dbReference>
<sequence length="486" mass="56028">MKYLLSIFFMIVSILFVVSCLSSLKDGKTQVSISCRECSGMDVSLTRSSDLPLAPLEVHRSKFDSLGRARIEFKQEDTLNVLLVFGEFKYITPMHLEPGSNIDLTIENGTFNFNGDLKIINSYYNKISLTVNEGQKYVNANYAKRISASYLEQQAHLDSLKIFGAELKKQIESDNSISTHYREIIMEYFSLFEISQRLYFDTQVDINDIVAKGRSIVLDSTLSNAFNNFSLLDNYMKYPYYTWYLHKRVEPIFNNILNYRYENSIKTGEYEYIKRGIVRDRKLDDYQELLMAIFIAQTSNSGDMDYEAGSKLINLFQKDFPKSKYLRELNYMLTGFSGLRSGMPIKDLSMHDDKGKVFELSDLKGNLVYIDIWATWCGPCVDELEYSKKLSKKYSTYPDLKFLYVSIDQDTEKWKKFLKENSQIKGLHGIQNSEIVADSNLVTSLYKFGAIPRYIIIDKNGNIVTANAKRPSELVSNNYLDSLLSL</sequence>
<organism evidence="6 7">
    <name type="scientific">Dyadobacter psychrotolerans</name>
    <dbReference type="NCBI Taxonomy" id="2541721"/>
    <lineage>
        <taxon>Bacteria</taxon>
        <taxon>Pseudomonadati</taxon>
        <taxon>Bacteroidota</taxon>
        <taxon>Cytophagia</taxon>
        <taxon>Cytophagales</taxon>
        <taxon>Spirosomataceae</taxon>
        <taxon>Dyadobacter</taxon>
    </lineage>
</organism>
<evidence type="ECO:0000313" key="6">
    <source>
        <dbReference type="EMBL" id="TDE14821.1"/>
    </source>
</evidence>
<keyword evidence="2" id="KW-0201">Cytochrome c-type biogenesis</keyword>
<keyword evidence="4" id="KW-0676">Redox-active center</keyword>
<dbReference type="PROSITE" id="PS51257">
    <property type="entry name" value="PROKAR_LIPOPROTEIN"/>
    <property type="match status" value="1"/>
</dbReference>
<protein>
    <submittedName>
        <fullName evidence="6">TlpA family protein disulfide reductase</fullName>
    </submittedName>
</protein>
<evidence type="ECO:0000256" key="2">
    <source>
        <dbReference type="ARBA" id="ARBA00022748"/>
    </source>
</evidence>
<evidence type="ECO:0000256" key="4">
    <source>
        <dbReference type="ARBA" id="ARBA00023284"/>
    </source>
</evidence>
<comment type="caution">
    <text evidence="6">The sequence shown here is derived from an EMBL/GenBank/DDBJ whole genome shotgun (WGS) entry which is preliminary data.</text>
</comment>
<comment type="subcellular location">
    <subcellularLocation>
        <location evidence="1">Cell envelope</location>
    </subcellularLocation>
</comment>
<dbReference type="Pfam" id="PF08534">
    <property type="entry name" value="Redoxin"/>
    <property type="match status" value="1"/>
</dbReference>
<reference evidence="6 7" key="1">
    <citation type="submission" date="2019-03" db="EMBL/GenBank/DDBJ databases">
        <title>Dyadobacter AR-3-6 sp. nov., isolated from arctic soil.</title>
        <authorList>
            <person name="Chaudhary D.K."/>
        </authorList>
    </citation>
    <scope>NUCLEOTIDE SEQUENCE [LARGE SCALE GENOMIC DNA]</scope>
    <source>
        <strain evidence="6 7">AR-3-6</strain>
    </source>
</reference>
<dbReference type="Gene3D" id="3.40.30.10">
    <property type="entry name" value="Glutaredoxin"/>
    <property type="match status" value="1"/>
</dbReference>
<dbReference type="AlphaFoldDB" id="A0A4R5DRY6"/>
<proteinExistence type="predicted"/>
<dbReference type="OrthoDB" id="6399635at2"/>
<dbReference type="PANTHER" id="PTHR42852:SF6">
    <property type="entry name" value="THIOL:DISULFIDE INTERCHANGE PROTEIN DSBE"/>
    <property type="match status" value="1"/>
</dbReference>
<dbReference type="InterPro" id="IPR013740">
    <property type="entry name" value="Redoxin"/>
</dbReference>
<dbReference type="PANTHER" id="PTHR42852">
    <property type="entry name" value="THIOL:DISULFIDE INTERCHANGE PROTEIN DSBE"/>
    <property type="match status" value="1"/>
</dbReference>
<evidence type="ECO:0000256" key="1">
    <source>
        <dbReference type="ARBA" id="ARBA00004196"/>
    </source>
</evidence>
<keyword evidence="3" id="KW-1015">Disulfide bond</keyword>
<evidence type="ECO:0000256" key="3">
    <source>
        <dbReference type="ARBA" id="ARBA00023157"/>
    </source>
</evidence>